<dbReference type="GeneTree" id="ENSGT00940000168407"/>
<evidence type="ECO:0000256" key="7">
    <source>
        <dbReference type="ARBA" id="ARBA00022989"/>
    </source>
</evidence>
<dbReference type="InterPro" id="IPR003929">
    <property type="entry name" value="K_chnl_BK_asu"/>
</dbReference>
<accession>A0AAR2M3R3</accession>
<sequence length="194" mass="21924">MELMEYELHLSLSLSRPSGVQAYLQNVPNWDWSRGDAVICLAELKLGFMAQSCQVPGLSTLLANLFTMQSKVEVLKHQEHQLMGLNHTFIRPLIYSLCFQLFHLIEVICFCSSVLVNPPSNIKIKNRTLGFFIASDAAHAKRYHSFMHPFICSSIHPSIHLFSHHPSIHLSVCFSLPAMQLMVKDTATPEACDE</sequence>
<evidence type="ECO:0000259" key="11">
    <source>
        <dbReference type="Pfam" id="PF03493"/>
    </source>
</evidence>
<dbReference type="Pfam" id="PF03493">
    <property type="entry name" value="BK_channel_a"/>
    <property type="match status" value="1"/>
</dbReference>
<reference evidence="12" key="2">
    <citation type="submission" date="2025-08" db="UniProtKB">
        <authorList>
            <consortium name="Ensembl"/>
        </authorList>
    </citation>
    <scope>IDENTIFICATION</scope>
</reference>
<keyword evidence="8" id="KW-0406">Ion transport</keyword>
<dbReference type="AlphaFoldDB" id="A0AAR2M3R3"/>
<keyword evidence="3" id="KW-0633">Potassium transport</keyword>
<evidence type="ECO:0000256" key="1">
    <source>
        <dbReference type="ARBA" id="ARBA00004141"/>
    </source>
</evidence>
<keyword evidence="9" id="KW-0472">Membrane</keyword>
<keyword evidence="6" id="KW-0630">Potassium</keyword>
<name>A0AAR2M3R3_PYGNA</name>
<keyword evidence="2" id="KW-0813">Transport</keyword>
<proteinExistence type="predicted"/>
<reference evidence="12 13" key="1">
    <citation type="submission" date="2020-10" db="EMBL/GenBank/DDBJ databases">
        <title>Pygocentrus nattereri (red-bellied piranha) genome, fPygNat1, primary haplotype.</title>
        <authorList>
            <person name="Myers G."/>
            <person name="Meyer A."/>
            <person name="Karagic N."/>
            <person name="Pippel M."/>
            <person name="Winkler S."/>
            <person name="Tracey A."/>
            <person name="Wood J."/>
            <person name="Formenti G."/>
            <person name="Howe K."/>
            <person name="Fedrigo O."/>
            <person name="Jarvis E.D."/>
        </authorList>
    </citation>
    <scope>NUCLEOTIDE SEQUENCE [LARGE SCALE GENOMIC DNA]</scope>
</reference>
<keyword evidence="10" id="KW-0407">Ion channel</keyword>
<dbReference type="PANTHER" id="PTHR10027:SF33">
    <property type="entry name" value="CALCIUM-ACTIVATED POTASSIUM CHANNEL SUBUNIT ALPHA-1-RELATED"/>
    <property type="match status" value="1"/>
</dbReference>
<evidence type="ECO:0000256" key="3">
    <source>
        <dbReference type="ARBA" id="ARBA00022538"/>
    </source>
</evidence>
<evidence type="ECO:0000256" key="4">
    <source>
        <dbReference type="ARBA" id="ARBA00022692"/>
    </source>
</evidence>
<evidence type="ECO:0000313" key="12">
    <source>
        <dbReference type="Ensembl" id="ENSPNAP00000081672.1"/>
    </source>
</evidence>
<dbReference type="InterPro" id="IPR047871">
    <property type="entry name" value="K_chnl_Slo-like"/>
</dbReference>
<organism evidence="12 13">
    <name type="scientific">Pygocentrus nattereri</name>
    <name type="common">Red-bellied piranha</name>
    <dbReference type="NCBI Taxonomy" id="42514"/>
    <lineage>
        <taxon>Eukaryota</taxon>
        <taxon>Metazoa</taxon>
        <taxon>Chordata</taxon>
        <taxon>Craniata</taxon>
        <taxon>Vertebrata</taxon>
        <taxon>Euteleostomi</taxon>
        <taxon>Actinopterygii</taxon>
        <taxon>Neopterygii</taxon>
        <taxon>Teleostei</taxon>
        <taxon>Ostariophysi</taxon>
        <taxon>Characiformes</taxon>
        <taxon>Characoidei</taxon>
        <taxon>Pygocentrus</taxon>
    </lineage>
</organism>
<evidence type="ECO:0000256" key="6">
    <source>
        <dbReference type="ARBA" id="ARBA00022958"/>
    </source>
</evidence>
<evidence type="ECO:0000256" key="5">
    <source>
        <dbReference type="ARBA" id="ARBA00022826"/>
    </source>
</evidence>
<evidence type="ECO:0000256" key="2">
    <source>
        <dbReference type="ARBA" id="ARBA00022448"/>
    </source>
</evidence>
<protein>
    <recommendedName>
        <fullName evidence="11">Calcium-activated potassium channel BK alpha subunit domain-containing protein</fullName>
    </recommendedName>
</protein>
<evidence type="ECO:0000256" key="9">
    <source>
        <dbReference type="ARBA" id="ARBA00023136"/>
    </source>
</evidence>
<evidence type="ECO:0000313" key="13">
    <source>
        <dbReference type="Proteomes" id="UP001501920"/>
    </source>
</evidence>
<dbReference type="PANTHER" id="PTHR10027">
    <property type="entry name" value="CALCIUM-ACTIVATED POTASSIUM CHANNEL ALPHA CHAIN"/>
    <property type="match status" value="1"/>
</dbReference>
<comment type="subcellular location">
    <subcellularLocation>
        <location evidence="1">Membrane</location>
        <topology evidence="1">Multi-pass membrane protein</topology>
    </subcellularLocation>
</comment>
<keyword evidence="13" id="KW-1185">Reference proteome</keyword>
<keyword evidence="5" id="KW-0631">Potassium channel</keyword>
<dbReference type="Proteomes" id="UP001501920">
    <property type="component" value="Chromosome 20"/>
</dbReference>
<evidence type="ECO:0000256" key="10">
    <source>
        <dbReference type="ARBA" id="ARBA00023303"/>
    </source>
</evidence>
<dbReference type="GO" id="GO:0060072">
    <property type="term" value="F:large conductance calcium-activated potassium channel activity"/>
    <property type="evidence" value="ECO:0007669"/>
    <property type="project" value="TreeGrafter"/>
</dbReference>
<keyword evidence="7" id="KW-1133">Transmembrane helix</keyword>
<keyword evidence="4" id="KW-0812">Transmembrane</keyword>
<dbReference type="Ensembl" id="ENSPNAT00000082751.1">
    <property type="protein sequence ID" value="ENSPNAP00000081672.1"/>
    <property type="gene ID" value="ENSPNAG00000037236.1"/>
</dbReference>
<reference evidence="12" key="3">
    <citation type="submission" date="2025-09" db="UniProtKB">
        <authorList>
            <consortium name="Ensembl"/>
        </authorList>
    </citation>
    <scope>IDENTIFICATION</scope>
</reference>
<dbReference type="GO" id="GO:0045211">
    <property type="term" value="C:postsynaptic membrane"/>
    <property type="evidence" value="ECO:0007669"/>
    <property type="project" value="TreeGrafter"/>
</dbReference>
<evidence type="ECO:0000256" key="8">
    <source>
        <dbReference type="ARBA" id="ARBA00023065"/>
    </source>
</evidence>
<feature type="domain" description="Calcium-activated potassium channel BK alpha subunit" evidence="11">
    <location>
        <begin position="36"/>
        <end position="79"/>
    </location>
</feature>